<evidence type="ECO:0000259" key="4">
    <source>
        <dbReference type="PROSITE" id="PS51186"/>
    </source>
</evidence>
<gene>
    <name evidence="5" type="ORF">GCM10010151_50700</name>
</gene>
<dbReference type="PANTHER" id="PTHR43792:SF8">
    <property type="entry name" value="[RIBOSOMAL PROTEIN US5]-ALANINE N-ACETYLTRANSFERASE"/>
    <property type="match status" value="1"/>
</dbReference>
<dbReference type="SUPFAM" id="SSF55729">
    <property type="entry name" value="Acyl-CoA N-acyltransferases (Nat)"/>
    <property type="match status" value="1"/>
</dbReference>
<evidence type="ECO:0000256" key="1">
    <source>
        <dbReference type="ARBA" id="ARBA00022679"/>
    </source>
</evidence>
<evidence type="ECO:0000313" key="5">
    <source>
        <dbReference type="EMBL" id="GAA0354991.1"/>
    </source>
</evidence>
<dbReference type="Proteomes" id="UP001501822">
    <property type="component" value="Unassembled WGS sequence"/>
</dbReference>
<accession>A0ABN0X5H6</accession>
<comment type="caution">
    <text evidence="5">The sequence shown here is derived from an EMBL/GenBank/DDBJ whole genome shotgun (WGS) entry which is preliminary data.</text>
</comment>
<evidence type="ECO:0000256" key="3">
    <source>
        <dbReference type="ARBA" id="ARBA00038502"/>
    </source>
</evidence>
<dbReference type="EMBL" id="BAAABM010000047">
    <property type="protein sequence ID" value="GAA0354991.1"/>
    <property type="molecule type" value="Genomic_DNA"/>
</dbReference>
<dbReference type="Gene3D" id="3.40.630.30">
    <property type="match status" value="1"/>
</dbReference>
<keyword evidence="6" id="KW-1185">Reference proteome</keyword>
<evidence type="ECO:0000256" key="2">
    <source>
        <dbReference type="ARBA" id="ARBA00023315"/>
    </source>
</evidence>
<dbReference type="RefSeq" id="WP_252801849.1">
    <property type="nucleotide sequence ID" value="NZ_BAAABM010000047.1"/>
</dbReference>
<organism evidence="5 6">
    <name type="scientific">Actinoallomurus spadix</name>
    <dbReference type="NCBI Taxonomy" id="79912"/>
    <lineage>
        <taxon>Bacteria</taxon>
        <taxon>Bacillati</taxon>
        <taxon>Actinomycetota</taxon>
        <taxon>Actinomycetes</taxon>
        <taxon>Streptosporangiales</taxon>
        <taxon>Thermomonosporaceae</taxon>
        <taxon>Actinoallomurus</taxon>
    </lineage>
</organism>
<keyword evidence="2" id="KW-0012">Acyltransferase</keyword>
<comment type="similarity">
    <text evidence="3">Belongs to the acetyltransferase family. RimJ subfamily.</text>
</comment>
<dbReference type="PROSITE" id="PS51186">
    <property type="entry name" value="GNAT"/>
    <property type="match status" value="1"/>
</dbReference>
<dbReference type="InterPro" id="IPR051531">
    <property type="entry name" value="N-acetyltransferase"/>
</dbReference>
<dbReference type="CDD" id="cd04301">
    <property type="entry name" value="NAT_SF"/>
    <property type="match status" value="1"/>
</dbReference>
<feature type="domain" description="N-acetyltransferase" evidence="4">
    <location>
        <begin position="9"/>
        <end position="166"/>
    </location>
</feature>
<reference evidence="5 6" key="1">
    <citation type="journal article" date="2019" name="Int. J. Syst. Evol. Microbiol.">
        <title>The Global Catalogue of Microorganisms (GCM) 10K type strain sequencing project: providing services to taxonomists for standard genome sequencing and annotation.</title>
        <authorList>
            <consortium name="The Broad Institute Genomics Platform"/>
            <consortium name="The Broad Institute Genome Sequencing Center for Infectious Disease"/>
            <person name="Wu L."/>
            <person name="Ma J."/>
        </authorList>
    </citation>
    <scope>NUCLEOTIDE SEQUENCE [LARGE SCALE GENOMIC DNA]</scope>
    <source>
        <strain evidence="5 6">JCM 3146</strain>
    </source>
</reference>
<keyword evidence="1" id="KW-0808">Transferase</keyword>
<sequence>MAHSTASQVVIEPWGEGDLDLLRRVNAPEMTEHLGGPESEEKVLDRHRRYLALDEPGSGAMFRVVALPEGEAVGTIGYWEREWRGETVYETGWSILPEFGGRGLATAAGRLVIERARAQRRHRFLHAYPSVDHPASNAICRRLGFTLLGACDFEYPPGRPMRCNDWRLEL</sequence>
<dbReference type="PANTHER" id="PTHR43792">
    <property type="entry name" value="GNAT FAMILY, PUTATIVE (AFU_ORTHOLOGUE AFUA_3G00765)-RELATED-RELATED"/>
    <property type="match status" value="1"/>
</dbReference>
<name>A0ABN0X5H6_9ACTN</name>
<dbReference type="InterPro" id="IPR016181">
    <property type="entry name" value="Acyl_CoA_acyltransferase"/>
</dbReference>
<protein>
    <submittedName>
        <fullName evidence="5">GNAT family N-acetyltransferase</fullName>
    </submittedName>
</protein>
<dbReference type="Pfam" id="PF13302">
    <property type="entry name" value="Acetyltransf_3"/>
    <property type="match status" value="1"/>
</dbReference>
<proteinExistence type="inferred from homology"/>
<dbReference type="InterPro" id="IPR000182">
    <property type="entry name" value="GNAT_dom"/>
</dbReference>
<evidence type="ECO:0000313" key="6">
    <source>
        <dbReference type="Proteomes" id="UP001501822"/>
    </source>
</evidence>